<organism evidence="1 2">
    <name type="scientific">Micromonospora cremea</name>
    <dbReference type="NCBI Taxonomy" id="709881"/>
    <lineage>
        <taxon>Bacteria</taxon>
        <taxon>Bacillati</taxon>
        <taxon>Actinomycetota</taxon>
        <taxon>Actinomycetes</taxon>
        <taxon>Micromonosporales</taxon>
        <taxon>Micromonosporaceae</taxon>
        <taxon>Micromonospora</taxon>
    </lineage>
</organism>
<keyword evidence="2" id="KW-1185">Reference proteome</keyword>
<sequence>MGSDRLVEVECEEGFAILTLNRPDKMNAVNVELADQLVEALESLSSVPVVVLTGRGRAFCAGVDLSKRGEVRRTWRAHLGTDRGQYWAATVEAMYRHPAVFIAAVNGYALGGGLTLVNGCELAVASERAEFGMPELGFGSVPALAGPTTAQRLLPKHVAEMAFVPGRVGAAKALSWGLVNEVVPPDGLLPRARELALQIAGRDAVALAYTKRLLRRARQMDWSQGVEHGGLVAATVTTTRDGLRHEAAAALAAATADEGGA</sequence>
<dbReference type="Proteomes" id="UP000185124">
    <property type="component" value="Unassembled WGS sequence"/>
</dbReference>
<dbReference type="GO" id="GO:0006635">
    <property type="term" value="P:fatty acid beta-oxidation"/>
    <property type="evidence" value="ECO:0007669"/>
    <property type="project" value="TreeGrafter"/>
</dbReference>
<protein>
    <submittedName>
        <fullName evidence="1">Enoyl-CoA hydratase</fullName>
    </submittedName>
</protein>
<dbReference type="InterPro" id="IPR001753">
    <property type="entry name" value="Enoyl-CoA_hydra/iso"/>
</dbReference>
<dbReference type="Gene3D" id="3.90.226.10">
    <property type="entry name" value="2-enoyl-CoA Hydratase, Chain A, domain 1"/>
    <property type="match status" value="1"/>
</dbReference>
<gene>
    <name evidence="1" type="ORF">SAMN04489832_1654</name>
</gene>
<evidence type="ECO:0000313" key="2">
    <source>
        <dbReference type="Proteomes" id="UP000185124"/>
    </source>
</evidence>
<dbReference type="Pfam" id="PF00378">
    <property type="entry name" value="ECH_1"/>
    <property type="match status" value="1"/>
</dbReference>
<dbReference type="EMBL" id="FSQT01000001">
    <property type="protein sequence ID" value="SIM72663.1"/>
    <property type="molecule type" value="Genomic_DNA"/>
</dbReference>
<reference evidence="2" key="1">
    <citation type="submission" date="2016-12" db="EMBL/GenBank/DDBJ databases">
        <authorList>
            <person name="Varghese N."/>
            <person name="Submissions S."/>
        </authorList>
    </citation>
    <scope>NUCLEOTIDE SEQUENCE [LARGE SCALE GENOMIC DNA]</scope>
    <source>
        <strain evidence="2">DSM 45599</strain>
    </source>
</reference>
<dbReference type="InterPro" id="IPR029045">
    <property type="entry name" value="ClpP/crotonase-like_dom_sf"/>
</dbReference>
<dbReference type="OrthoDB" id="4284283at2"/>
<dbReference type="PANTHER" id="PTHR11941">
    <property type="entry name" value="ENOYL-COA HYDRATASE-RELATED"/>
    <property type="match status" value="1"/>
</dbReference>
<dbReference type="RefSeq" id="WP_074310129.1">
    <property type="nucleotide sequence ID" value="NZ_FSQT01000001.1"/>
</dbReference>
<proteinExistence type="predicted"/>
<accession>A0A1N5VI34</accession>
<dbReference type="CDD" id="cd06558">
    <property type="entry name" value="crotonase-like"/>
    <property type="match status" value="1"/>
</dbReference>
<dbReference type="SUPFAM" id="SSF52096">
    <property type="entry name" value="ClpP/crotonase"/>
    <property type="match status" value="1"/>
</dbReference>
<dbReference type="PANTHER" id="PTHR11941:SF54">
    <property type="entry name" value="ENOYL-COA HYDRATASE, MITOCHONDRIAL"/>
    <property type="match status" value="1"/>
</dbReference>
<dbReference type="GO" id="GO:0003824">
    <property type="term" value="F:catalytic activity"/>
    <property type="evidence" value="ECO:0007669"/>
    <property type="project" value="UniProtKB-ARBA"/>
</dbReference>
<dbReference type="AlphaFoldDB" id="A0A1N5VI34"/>
<evidence type="ECO:0000313" key="1">
    <source>
        <dbReference type="EMBL" id="SIM72663.1"/>
    </source>
</evidence>
<dbReference type="STRING" id="709881.SAMN04489832_1654"/>
<name>A0A1N5VI34_9ACTN</name>